<gene>
    <name evidence="1" type="ORF">LTR37_005204</name>
</gene>
<evidence type="ECO:0000313" key="1">
    <source>
        <dbReference type="EMBL" id="KAK3718391.1"/>
    </source>
</evidence>
<evidence type="ECO:0000313" key="2">
    <source>
        <dbReference type="Proteomes" id="UP001281147"/>
    </source>
</evidence>
<comment type="caution">
    <text evidence="1">The sequence shown here is derived from an EMBL/GenBank/DDBJ whole genome shotgun (WGS) entry which is preliminary data.</text>
</comment>
<proteinExistence type="predicted"/>
<dbReference type="EMBL" id="JAUTXU010000032">
    <property type="protein sequence ID" value="KAK3718391.1"/>
    <property type="molecule type" value="Genomic_DNA"/>
</dbReference>
<accession>A0ACC3NKF4</accession>
<protein>
    <submittedName>
        <fullName evidence="1">Uncharacterized protein</fullName>
    </submittedName>
</protein>
<sequence length="67" mass="7669">MSLWQSYRNLTPRTRVLIGGGVMAYAVFGIFLSDKAEQAFGLVPNDEDNKKLQEAMPKLHMIEREKK</sequence>
<keyword evidence="2" id="KW-1185">Reference proteome</keyword>
<reference evidence="1" key="1">
    <citation type="submission" date="2023-07" db="EMBL/GenBank/DDBJ databases">
        <title>Black Yeasts Isolated from many extreme environments.</title>
        <authorList>
            <person name="Coleine C."/>
            <person name="Stajich J.E."/>
            <person name="Selbmann L."/>
        </authorList>
    </citation>
    <scope>NUCLEOTIDE SEQUENCE</scope>
    <source>
        <strain evidence="1">CCFEE 5714</strain>
    </source>
</reference>
<organism evidence="1 2">
    <name type="scientific">Vermiconidia calcicola</name>
    <dbReference type="NCBI Taxonomy" id="1690605"/>
    <lineage>
        <taxon>Eukaryota</taxon>
        <taxon>Fungi</taxon>
        <taxon>Dikarya</taxon>
        <taxon>Ascomycota</taxon>
        <taxon>Pezizomycotina</taxon>
        <taxon>Dothideomycetes</taxon>
        <taxon>Dothideomycetidae</taxon>
        <taxon>Mycosphaerellales</taxon>
        <taxon>Extremaceae</taxon>
        <taxon>Vermiconidia</taxon>
    </lineage>
</organism>
<name>A0ACC3NKF4_9PEZI</name>
<dbReference type="Proteomes" id="UP001281147">
    <property type="component" value="Unassembled WGS sequence"/>
</dbReference>